<dbReference type="NCBIfam" id="TIGR00835">
    <property type="entry name" value="agcS"/>
    <property type="match status" value="1"/>
</dbReference>
<evidence type="ECO:0000256" key="3">
    <source>
        <dbReference type="ARBA" id="ARBA00022448"/>
    </source>
</evidence>
<evidence type="ECO:0000256" key="7">
    <source>
        <dbReference type="ARBA" id="ARBA00022989"/>
    </source>
</evidence>
<evidence type="ECO:0000256" key="6">
    <source>
        <dbReference type="ARBA" id="ARBA00022847"/>
    </source>
</evidence>
<accession>A0A9D1IXK6</accession>
<reference evidence="10" key="2">
    <citation type="journal article" date="2021" name="PeerJ">
        <title>Extensive microbial diversity within the chicken gut microbiome revealed by metagenomics and culture.</title>
        <authorList>
            <person name="Gilroy R."/>
            <person name="Ravi A."/>
            <person name="Getino M."/>
            <person name="Pursley I."/>
            <person name="Horton D.L."/>
            <person name="Alikhan N.F."/>
            <person name="Baker D."/>
            <person name="Gharbi K."/>
            <person name="Hall N."/>
            <person name="Watson M."/>
            <person name="Adriaenssens E.M."/>
            <person name="Foster-Nyarko E."/>
            <person name="Jarju S."/>
            <person name="Secka A."/>
            <person name="Antonio M."/>
            <person name="Oren A."/>
            <person name="Chaudhuri R.R."/>
            <person name="La Ragione R."/>
            <person name="Hildebrand F."/>
            <person name="Pallen M.J."/>
        </authorList>
    </citation>
    <scope>NUCLEOTIDE SEQUENCE</scope>
    <source>
        <strain evidence="10">ChiBcec15-4380</strain>
    </source>
</reference>
<feature type="transmembrane region" description="Helical" evidence="9">
    <location>
        <begin position="441"/>
        <end position="460"/>
    </location>
</feature>
<sequence length="470" mass="49597">MEVLEDINNSVHGVVWGPIMLLLLVGTGIFLTVRCRFLQAGKFGYIWRNTFATLFHRADSATHRSDGTNVTPFQAVSTALGSTIGVGNVAGVAGAIVAGGPGAIFWMWVSAFFGMCTKYAEIVLAVQYRQVGPDGTHYGGPMYYIEKGLHMKWLAALFALLGGLASFGIGNATQAAEISVAVNNLTGTGFDSSLITGIVLMVLVGVVILGGMQRISSVTSYLVPFMALFYIIIGLSVIVFNAGAVPGVFGDIFAGAFSFEAVGGGVFGYAIFQAMQNGIARGVFSNEAGLGSAPIAHAASSTKDPVQQGLWGVFEVFVDTIIVCTITGLVVLLSGLYDGSLTGGALTAKAVEGLTGTVWGGHFIRVALILFALSTILGWEYYGETCWGYLTGNRNWVRYLYKAMFLVLLCVGAISSSSAFLEDTSALNLMWSIADTLNGMMAIPNLIGLLLLSGVTARLTKQYFKTGSSL</sequence>
<dbReference type="PRINTS" id="PR00175">
    <property type="entry name" value="NAALASMPORT"/>
</dbReference>
<dbReference type="EMBL" id="DVHE01000061">
    <property type="protein sequence ID" value="HIR51247.1"/>
    <property type="molecule type" value="Genomic_DNA"/>
</dbReference>
<evidence type="ECO:0000313" key="11">
    <source>
        <dbReference type="Proteomes" id="UP000824239"/>
    </source>
</evidence>
<keyword evidence="4 9" id="KW-1003">Cell membrane</keyword>
<dbReference type="PANTHER" id="PTHR30330:SF3">
    <property type="entry name" value="TRANSCRIPTIONAL REGULATOR, LRP FAMILY"/>
    <property type="match status" value="1"/>
</dbReference>
<keyword evidence="3 9" id="KW-0813">Transport</keyword>
<keyword evidence="5 9" id="KW-0812">Transmembrane</keyword>
<dbReference type="PANTHER" id="PTHR30330">
    <property type="entry name" value="AGSS FAMILY TRANSPORTER, SODIUM-ALANINE"/>
    <property type="match status" value="1"/>
</dbReference>
<protein>
    <submittedName>
        <fullName evidence="10">Sodium:alanine symporter family protein</fullName>
    </submittedName>
</protein>
<evidence type="ECO:0000313" key="10">
    <source>
        <dbReference type="EMBL" id="HIR51247.1"/>
    </source>
</evidence>
<feature type="transmembrane region" description="Helical" evidence="9">
    <location>
        <begin position="399"/>
        <end position="421"/>
    </location>
</feature>
<dbReference type="GO" id="GO:0005283">
    <property type="term" value="F:amino acid:sodium symporter activity"/>
    <property type="evidence" value="ECO:0007669"/>
    <property type="project" value="InterPro"/>
</dbReference>
<dbReference type="Gene3D" id="1.20.1740.10">
    <property type="entry name" value="Amino acid/polyamine transporter I"/>
    <property type="match status" value="1"/>
</dbReference>
<feature type="transmembrane region" description="Helical" evidence="9">
    <location>
        <begin position="15"/>
        <end position="33"/>
    </location>
</feature>
<evidence type="ECO:0000256" key="9">
    <source>
        <dbReference type="RuleBase" id="RU363064"/>
    </source>
</evidence>
<name>A0A9D1IXK6_9FIRM</name>
<evidence type="ECO:0000256" key="5">
    <source>
        <dbReference type="ARBA" id="ARBA00022692"/>
    </source>
</evidence>
<feature type="transmembrane region" description="Helical" evidence="9">
    <location>
        <begin position="357"/>
        <end position="379"/>
    </location>
</feature>
<comment type="caution">
    <text evidence="10">The sequence shown here is derived from an EMBL/GenBank/DDBJ whole genome shotgun (WGS) entry which is preliminary data.</text>
</comment>
<comment type="subcellular location">
    <subcellularLocation>
        <location evidence="1 9">Cell membrane</location>
        <topology evidence="1 9">Multi-pass membrane protein</topology>
    </subcellularLocation>
</comment>
<evidence type="ECO:0000256" key="8">
    <source>
        <dbReference type="ARBA" id="ARBA00023136"/>
    </source>
</evidence>
<feature type="transmembrane region" description="Helical" evidence="9">
    <location>
        <begin position="221"/>
        <end position="240"/>
    </location>
</feature>
<evidence type="ECO:0000256" key="1">
    <source>
        <dbReference type="ARBA" id="ARBA00004651"/>
    </source>
</evidence>
<feature type="transmembrane region" description="Helical" evidence="9">
    <location>
        <begin position="192"/>
        <end position="209"/>
    </location>
</feature>
<dbReference type="InterPro" id="IPR001463">
    <property type="entry name" value="Na/Ala_symport"/>
</dbReference>
<dbReference type="GO" id="GO:0005886">
    <property type="term" value="C:plasma membrane"/>
    <property type="evidence" value="ECO:0007669"/>
    <property type="project" value="UniProtKB-SubCell"/>
</dbReference>
<dbReference type="Pfam" id="PF01235">
    <property type="entry name" value="Na_Ala_symp"/>
    <property type="match status" value="1"/>
</dbReference>
<dbReference type="FunFam" id="1.20.1740.10:FF:000004">
    <property type="entry name" value="Sodium:alanine symporter family protein"/>
    <property type="match status" value="1"/>
</dbReference>
<feature type="transmembrane region" description="Helical" evidence="9">
    <location>
        <begin position="252"/>
        <end position="272"/>
    </location>
</feature>
<gene>
    <name evidence="10" type="ORF">IAA53_08195</name>
</gene>
<feature type="transmembrane region" description="Helical" evidence="9">
    <location>
        <begin position="153"/>
        <end position="172"/>
    </location>
</feature>
<keyword evidence="6 9" id="KW-0769">Symport</keyword>
<reference evidence="10" key="1">
    <citation type="submission" date="2020-10" db="EMBL/GenBank/DDBJ databases">
        <authorList>
            <person name="Gilroy R."/>
        </authorList>
    </citation>
    <scope>NUCLEOTIDE SEQUENCE</scope>
    <source>
        <strain evidence="10">ChiBcec15-4380</strain>
    </source>
</reference>
<keyword evidence="8 9" id="KW-0472">Membrane</keyword>
<proteinExistence type="inferred from homology"/>
<comment type="similarity">
    <text evidence="2 9">Belongs to the alanine or glycine:cation symporter (AGCS) (TC 2.A.25) family.</text>
</comment>
<dbReference type="AlphaFoldDB" id="A0A9D1IXK6"/>
<feature type="transmembrane region" description="Helical" evidence="9">
    <location>
        <begin position="316"/>
        <end position="337"/>
    </location>
</feature>
<organism evidence="10 11">
    <name type="scientific">Candidatus Avoscillospira avicola</name>
    <dbReference type="NCBI Taxonomy" id="2840706"/>
    <lineage>
        <taxon>Bacteria</taxon>
        <taxon>Bacillati</taxon>
        <taxon>Bacillota</taxon>
        <taxon>Clostridia</taxon>
        <taxon>Eubacteriales</taxon>
        <taxon>Oscillospiraceae</taxon>
        <taxon>Oscillospiraceae incertae sedis</taxon>
        <taxon>Candidatus Avoscillospira</taxon>
    </lineage>
</organism>
<evidence type="ECO:0000256" key="2">
    <source>
        <dbReference type="ARBA" id="ARBA00009261"/>
    </source>
</evidence>
<dbReference type="Proteomes" id="UP000824239">
    <property type="component" value="Unassembled WGS sequence"/>
</dbReference>
<keyword evidence="7 9" id="KW-1133">Transmembrane helix</keyword>
<dbReference type="PROSITE" id="PS00873">
    <property type="entry name" value="NA_ALANINE_SYMP"/>
    <property type="match status" value="1"/>
</dbReference>
<evidence type="ECO:0000256" key="4">
    <source>
        <dbReference type="ARBA" id="ARBA00022475"/>
    </source>
</evidence>